<name>A0A415DYB1_9FIRM</name>
<dbReference type="RefSeq" id="WP_118335996.1">
    <property type="nucleotide sequence ID" value="NZ_AP025567.1"/>
</dbReference>
<organism evidence="3 4">
    <name type="scientific">Emergencia timonensis</name>
    <dbReference type="NCBI Taxonomy" id="1776384"/>
    <lineage>
        <taxon>Bacteria</taxon>
        <taxon>Bacillati</taxon>
        <taxon>Bacillota</taxon>
        <taxon>Clostridia</taxon>
        <taxon>Peptostreptococcales</taxon>
        <taxon>Anaerovoracaceae</taxon>
        <taxon>Emergencia</taxon>
    </lineage>
</organism>
<evidence type="ECO:0000256" key="2">
    <source>
        <dbReference type="HAMAP-Rule" id="MF_01074"/>
    </source>
</evidence>
<dbReference type="EC" id="4.99.1.12" evidence="2"/>
<dbReference type="GO" id="GO:0051604">
    <property type="term" value="P:protein maturation"/>
    <property type="evidence" value="ECO:0007669"/>
    <property type="project" value="UniProtKB-UniRule"/>
</dbReference>
<comment type="similarity">
    <text evidence="2">Belongs to the LarC family.</text>
</comment>
<comment type="catalytic activity">
    <reaction evidence="2">
        <text>Ni(II)-pyridinium-3,5-bisthiocarboxylate mononucleotide = pyridinium-3,5-bisthiocarboxylate mononucleotide + Ni(2+)</text>
        <dbReference type="Rhea" id="RHEA:54784"/>
        <dbReference type="ChEBI" id="CHEBI:49786"/>
        <dbReference type="ChEBI" id="CHEBI:137372"/>
        <dbReference type="ChEBI" id="CHEBI:137373"/>
        <dbReference type="EC" id="4.99.1.12"/>
    </reaction>
</comment>
<evidence type="ECO:0000313" key="4">
    <source>
        <dbReference type="Proteomes" id="UP000284841"/>
    </source>
</evidence>
<dbReference type="PANTHER" id="PTHR36566:SF1">
    <property type="entry name" value="PYRIDINIUM-3,5-BISTHIOCARBOXYLIC ACID MONONUCLEOTIDE NICKEL INSERTION PROTEIN"/>
    <property type="match status" value="1"/>
</dbReference>
<dbReference type="InterPro" id="IPR002822">
    <property type="entry name" value="Ni_insertion"/>
</dbReference>
<proteinExistence type="inferred from homology"/>
<protein>
    <recommendedName>
        <fullName evidence="2">Pyridinium-3,5-bisthiocarboxylic acid mononucleotide nickel insertion protein</fullName>
        <shortName evidence="2">P2TMN nickel insertion protein</shortName>
        <ecNumber evidence="2">4.99.1.12</ecNumber>
    </recommendedName>
    <alternativeName>
        <fullName evidence="2">Nickel-pincer cofactor biosynthesis protein LarC</fullName>
    </alternativeName>
</protein>
<dbReference type="Gene3D" id="3.10.20.300">
    <property type="entry name" value="mk0293 like domain"/>
    <property type="match status" value="1"/>
</dbReference>
<dbReference type="EMBL" id="QRMS01000004">
    <property type="protein sequence ID" value="RHJ85790.1"/>
    <property type="molecule type" value="Genomic_DNA"/>
</dbReference>
<dbReference type="GO" id="GO:0016829">
    <property type="term" value="F:lyase activity"/>
    <property type="evidence" value="ECO:0007669"/>
    <property type="project" value="UniProtKB-UniRule"/>
</dbReference>
<keyword evidence="1 2" id="KW-0533">Nickel</keyword>
<comment type="caution">
    <text evidence="3">The sequence shown here is derived from an EMBL/GenBank/DDBJ whole genome shotgun (WGS) entry which is preliminary data.</text>
</comment>
<keyword evidence="4" id="KW-1185">Reference proteome</keyword>
<dbReference type="Pfam" id="PF01969">
    <property type="entry name" value="Ni_insertion"/>
    <property type="match status" value="1"/>
</dbReference>
<sequence length="395" mass="43522">MKNLYIDCSMGAAGDMLMAALLELIPDREVFLSKMNALGIPGVRISAEEKQTCGIRASHVRIVIDGEEEGLHHHHVHEHEHHHHHSGLAEIRSLIKGLELSEQVKKDALAVFELIAEAESKVHGQTMEQIHFHEVGTLDAVADVVGNCLLLSMIGADHISASPVHVGSGTVKCAHGVLPVPAPATALILQGIPIYSAEIKGELCTPTGAALLKHFVDKFGPMPLMRVEKTGYGAGTKEFERANCVRVMLGETEEEGRDQVLELAANIDDMTAEEIGYAIEILMEQGALDAYAENIVMKKSRPAVKLCCMCRPEDKEEMVRLLFKHTTTIGIREYRCGRSTLARRFEQRKTAWGEVSVKVCEGYGVEKVKAEFEDLAKIAKEENLSIKDVKKEIHE</sequence>
<dbReference type="PANTHER" id="PTHR36566">
    <property type="entry name" value="NICKEL INSERTION PROTEIN-RELATED"/>
    <property type="match status" value="1"/>
</dbReference>
<dbReference type="Gene3D" id="3.30.70.1380">
    <property type="entry name" value="Transcriptional regulatory protein pf0864 domain like"/>
    <property type="match status" value="1"/>
</dbReference>
<dbReference type="AlphaFoldDB" id="A0A415DYB1"/>
<dbReference type="HAMAP" id="MF_01074">
    <property type="entry name" value="LarC"/>
    <property type="match status" value="1"/>
</dbReference>
<keyword evidence="2" id="KW-0456">Lyase</keyword>
<dbReference type="STRING" id="1776384.GCA_900086585_02129"/>
<dbReference type="NCBIfam" id="TIGR00299">
    <property type="entry name" value="nickel pincer cofactor biosynthesis protein LarC"/>
    <property type="match status" value="1"/>
</dbReference>
<evidence type="ECO:0000313" key="3">
    <source>
        <dbReference type="EMBL" id="RHJ85790.1"/>
    </source>
</evidence>
<comment type="function">
    <text evidence="2">Involved in the biosynthesis of a nickel-pincer cofactor ((SCS)Ni(II) pincer complex). Binds Ni(2+), and functions in nickel delivery to pyridinium-3,5-bisthiocarboxylic acid mononucleotide (P2TMN), to form the mature cofactor. Is thus probably required for the activation of nickel-pincer cofactor-dependent enzymes.</text>
</comment>
<dbReference type="Proteomes" id="UP000284841">
    <property type="component" value="Unassembled WGS sequence"/>
</dbReference>
<dbReference type="GO" id="GO:0016151">
    <property type="term" value="F:nickel cation binding"/>
    <property type="evidence" value="ECO:0007669"/>
    <property type="project" value="UniProtKB-UniRule"/>
</dbReference>
<accession>A0A415DYB1</accession>
<evidence type="ECO:0000256" key="1">
    <source>
        <dbReference type="ARBA" id="ARBA00022596"/>
    </source>
</evidence>
<gene>
    <name evidence="2 3" type="primary">larC</name>
    <name evidence="3" type="ORF">DW099_13150</name>
</gene>
<dbReference type="OrthoDB" id="9765625at2"/>
<reference evidence="3 4" key="1">
    <citation type="submission" date="2018-08" db="EMBL/GenBank/DDBJ databases">
        <title>A genome reference for cultivated species of the human gut microbiota.</title>
        <authorList>
            <person name="Zou Y."/>
            <person name="Xue W."/>
            <person name="Luo G."/>
        </authorList>
    </citation>
    <scope>NUCLEOTIDE SEQUENCE [LARGE SCALE GENOMIC DNA]</scope>
    <source>
        <strain evidence="3 4">AM07-24</strain>
    </source>
</reference>